<sequence>MRVTDLFEQKKETLQQIHDLTQDIKYVVEQEDYDQLEELLDKRQSLMNKVNDVDIELQGLKIDATANNTFLNEIKDILKETIELDREIKARLGQEMVSLKQKIKTLRGNKNLKQAYYPQQRQNSGYFIDRKK</sequence>
<dbReference type="InterPro" id="IPR037285">
    <property type="entry name" value="TM0693-like_sf"/>
</dbReference>
<reference evidence="8 9" key="1">
    <citation type="journal article" date="2016" name="Int. J. Syst. Evol. Microbiol.">
        <title>Desulfotomaculum ferrireducens sp. nov., a moderately thermophilic sulfate-reducing and dissimilatory Fe(III)-reducing bacterium isolated from compost.</title>
        <authorList>
            <person name="Yang G."/>
            <person name="Guo J."/>
            <person name="Zhuang L."/>
            <person name="Yuan Y."/>
            <person name="Zhou S."/>
        </authorList>
    </citation>
    <scope>NUCLEOTIDE SEQUENCE [LARGE SCALE GENOMIC DNA]</scope>
    <source>
        <strain evidence="8 9">GSS09</strain>
    </source>
</reference>
<comment type="function">
    <text evidence="5">May act as an export chaperone for the filament capping protein FliD.</text>
</comment>
<dbReference type="OrthoDB" id="9844174at2"/>
<evidence type="ECO:0000256" key="7">
    <source>
        <dbReference type="ARBA" id="ARBA00093797"/>
    </source>
</evidence>
<dbReference type="KEGG" id="dfg:B0537_12515"/>
<dbReference type="EMBL" id="CP019698">
    <property type="protein sequence ID" value="AQS59832.1"/>
    <property type="molecule type" value="Genomic_DNA"/>
</dbReference>
<evidence type="ECO:0000256" key="5">
    <source>
        <dbReference type="ARBA" id="ARBA00093765"/>
    </source>
</evidence>
<accession>A0A1S6IYJ0</accession>
<gene>
    <name evidence="8" type="ORF">B0537_12515</name>
</gene>
<comment type="similarity">
    <text evidence="6">Belongs to the bacillales FliT family.</text>
</comment>
<dbReference type="AlphaFoldDB" id="A0A1S6IYJ0"/>
<comment type="subcellular location">
    <subcellularLocation>
        <location evidence="1">Cytoplasm</location>
        <location evidence="1">Cytosol</location>
    </subcellularLocation>
</comment>
<dbReference type="STRING" id="1833852.B0537_12515"/>
<protein>
    <recommendedName>
        <fullName evidence="7">Flagellar protein FliT</fullName>
    </recommendedName>
</protein>
<evidence type="ECO:0000313" key="8">
    <source>
        <dbReference type="EMBL" id="AQS59832.1"/>
    </source>
</evidence>
<dbReference type="InterPro" id="IPR008622">
    <property type="entry name" value="FliT"/>
</dbReference>
<keyword evidence="4" id="KW-0143">Chaperone</keyword>
<keyword evidence="9" id="KW-1185">Reference proteome</keyword>
<dbReference type="Proteomes" id="UP000189464">
    <property type="component" value="Chromosome"/>
</dbReference>
<proteinExistence type="inferred from homology"/>
<evidence type="ECO:0000256" key="1">
    <source>
        <dbReference type="ARBA" id="ARBA00004514"/>
    </source>
</evidence>
<dbReference type="Gene3D" id="1.20.58.380">
    <property type="entry name" value="Flagellar protein flit"/>
    <property type="match status" value="1"/>
</dbReference>
<keyword evidence="2" id="KW-0963">Cytoplasm</keyword>
<evidence type="ECO:0000256" key="4">
    <source>
        <dbReference type="ARBA" id="ARBA00023186"/>
    </source>
</evidence>
<evidence type="ECO:0000313" key="9">
    <source>
        <dbReference type="Proteomes" id="UP000189464"/>
    </source>
</evidence>
<dbReference type="SUPFAM" id="SSF140560">
    <property type="entry name" value="TM0693-like"/>
    <property type="match status" value="1"/>
</dbReference>
<evidence type="ECO:0000256" key="2">
    <source>
        <dbReference type="ARBA" id="ARBA00022490"/>
    </source>
</evidence>
<dbReference type="RefSeq" id="WP_159438658.1">
    <property type="nucleotide sequence ID" value="NZ_CP019698.1"/>
</dbReference>
<organism evidence="8 9">
    <name type="scientific">Desulforamulus ferrireducens</name>
    <dbReference type="NCBI Taxonomy" id="1833852"/>
    <lineage>
        <taxon>Bacteria</taxon>
        <taxon>Bacillati</taxon>
        <taxon>Bacillota</taxon>
        <taxon>Clostridia</taxon>
        <taxon>Eubacteriales</taxon>
        <taxon>Peptococcaceae</taxon>
        <taxon>Desulforamulus</taxon>
    </lineage>
</organism>
<dbReference type="Pfam" id="PF05400">
    <property type="entry name" value="FliT"/>
    <property type="match status" value="1"/>
</dbReference>
<evidence type="ECO:0000256" key="6">
    <source>
        <dbReference type="ARBA" id="ARBA00093785"/>
    </source>
</evidence>
<keyword evidence="3" id="KW-1005">Bacterial flagellum biogenesis</keyword>
<name>A0A1S6IYJ0_9FIRM</name>
<evidence type="ECO:0000256" key="3">
    <source>
        <dbReference type="ARBA" id="ARBA00022795"/>
    </source>
</evidence>